<name>A0A6A5TT56_9PLEO</name>
<dbReference type="AlphaFoldDB" id="A0A6A5TT56"/>
<feature type="transmembrane region" description="Helical" evidence="1">
    <location>
        <begin position="136"/>
        <end position="159"/>
    </location>
</feature>
<dbReference type="OrthoDB" id="3945378at2759"/>
<reference evidence="3" key="1">
    <citation type="journal article" date="2020" name="Stud. Mycol.">
        <title>101 Dothideomycetes genomes: a test case for predicting lifestyles and emergence of pathogens.</title>
        <authorList>
            <person name="Haridas S."/>
            <person name="Albert R."/>
            <person name="Binder M."/>
            <person name="Bloem J."/>
            <person name="Labutti K."/>
            <person name="Salamov A."/>
            <person name="Andreopoulos B."/>
            <person name="Baker S."/>
            <person name="Barry K."/>
            <person name="Bills G."/>
            <person name="Bluhm B."/>
            <person name="Cannon C."/>
            <person name="Castanera R."/>
            <person name="Culley D."/>
            <person name="Daum C."/>
            <person name="Ezra D."/>
            <person name="Gonzalez J."/>
            <person name="Henrissat B."/>
            <person name="Kuo A."/>
            <person name="Liang C."/>
            <person name="Lipzen A."/>
            <person name="Lutzoni F."/>
            <person name="Magnuson J."/>
            <person name="Mondo S."/>
            <person name="Nolan M."/>
            <person name="Ohm R."/>
            <person name="Pangilinan J."/>
            <person name="Park H.-J."/>
            <person name="Ramirez L."/>
            <person name="Alfaro M."/>
            <person name="Sun H."/>
            <person name="Tritt A."/>
            <person name="Yoshinaga Y."/>
            <person name="Zwiers L.-H."/>
            <person name="Turgeon B."/>
            <person name="Goodwin S."/>
            <person name="Spatafora J."/>
            <person name="Crous P."/>
            <person name="Grigoriev I."/>
        </authorList>
    </citation>
    <scope>NUCLEOTIDE SEQUENCE</scope>
    <source>
        <strain evidence="3">CBS 675.92</strain>
    </source>
</reference>
<feature type="transmembrane region" description="Helical" evidence="1">
    <location>
        <begin position="74"/>
        <end position="94"/>
    </location>
</feature>
<feature type="transmembrane region" description="Helical" evidence="1">
    <location>
        <begin position="282"/>
        <end position="306"/>
    </location>
</feature>
<evidence type="ECO:0000256" key="1">
    <source>
        <dbReference type="SAM" id="Phobius"/>
    </source>
</evidence>
<feature type="transmembrane region" description="Helical" evidence="1">
    <location>
        <begin position="47"/>
        <end position="67"/>
    </location>
</feature>
<proteinExistence type="predicted"/>
<evidence type="ECO:0000256" key="2">
    <source>
        <dbReference type="SAM" id="SignalP"/>
    </source>
</evidence>
<feature type="signal peptide" evidence="2">
    <location>
        <begin position="1"/>
        <end position="17"/>
    </location>
</feature>
<feature type="transmembrane region" description="Helical" evidence="1">
    <location>
        <begin position="100"/>
        <end position="124"/>
    </location>
</feature>
<keyword evidence="1" id="KW-1133">Transmembrane helix</keyword>
<gene>
    <name evidence="3" type="ORF">CC80DRAFT_594309</name>
</gene>
<accession>A0A6A5TT56</accession>
<keyword evidence="1" id="KW-0812">Transmembrane</keyword>
<dbReference type="EMBL" id="ML976994">
    <property type="protein sequence ID" value="KAF1955588.1"/>
    <property type="molecule type" value="Genomic_DNA"/>
</dbReference>
<protein>
    <submittedName>
        <fullName evidence="3">Uncharacterized protein</fullName>
    </submittedName>
</protein>
<keyword evidence="1" id="KW-0472">Membrane</keyword>
<dbReference type="Proteomes" id="UP000800035">
    <property type="component" value="Unassembled WGS sequence"/>
</dbReference>
<feature type="transmembrane region" description="Helical" evidence="1">
    <location>
        <begin position="318"/>
        <end position="336"/>
    </location>
</feature>
<keyword evidence="4" id="KW-1185">Reference proteome</keyword>
<organism evidence="3 4">
    <name type="scientific">Byssothecium circinans</name>
    <dbReference type="NCBI Taxonomy" id="147558"/>
    <lineage>
        <taxon>Eukaryota</taxon>
        <taxon>Fungi</taxon>
        <taxon>Dikarya</taxon>
        <taxon>Ascomycota</taxon>
        <taxon>Pezizomycotina</taxon>
        <taxon>Dothideomycetes</taxon>
        <taxon>Pleosporomycetidae</taxon>
        <taxon>Pleosporales</taxon>
        <taxon>Massarineae</taxon>
        <taxon>Massarinaceae</taxon>
        <taxon>Byssothecium</taxon>
    </lineage>
</organism>
<feature type="chain" id="PRO_5025399290" evidence="2">
    <location>
        <begin position="18"/>
        <end position="397"/>
    </location>
</feature>
<evidence type="ECO:0000313" key="4">
    <source>
        <dbReference type="Proteomes" id="UP000800035"/>
    </source>
</evidence>
<feature type="transmembrane region" description="Helical" evidence="1">
    <location>
        <begin position="196"/>
        <end position="221"/>
    </location>
</feature>
<keyword evidence="2" id="KW-0732">Signal</keyword>
<evidence type="ECO:0000313" key="3">
    <source>
        <dbReference type="EMBL" id="KAF1955588.1"/>
    </source>
</evidence>
<sequence length="397" mass="43822">MIVLLVDLGWPSALMYALIGIAQRHTPDPDSCAARHVQCDIIGNPDFYGLGIRLGIYFQWLSALLAGPSAGEGLFVNYLVFALALYVTFFVFTFGTSCTFIAEVAIMLLISLGGIYIMLISRFYRNMTTSKARTRTGIGVSIAFDLLLFPTILYGSWFWCKMATGNVRPFAESPCGTTLFLFARVTPQRMRMASGFMAFVFVYTLLAVFFYQLSCAIFFLTSLHTVLLNRREVGASEPPDQISSRVPSVPGSQISIPALLRRVIQIGAQFDRAHAVFFRQSVVSYNCGAIALSVLGVELTLVWNSISGMYDIKSPGQLIPLIIGMGILGHVVWGKLTNDFESIRGRLMGRASEAVHHSAEHEGRTVDVEAGTSFQLPDSRWMHFPSHFTHTAPEPTS</sequence>